<dbReference type="EMBL" id="JBHEZZ010000004">
    <property type="protein sequence ID" value="MFC1401512.1"/>
    <property type="molecule type" value="Genomic_DNA"/>
</dbReference>
<dbReference type="RefSeq" id="WP_051726034.1">
    <property type="nucleotide sequence ID" value="NZ_JBHEZZ010000004.1"/>
</dbReference>
<dbReference type="CDD" id="cd00093">
    <property type="entry name" value="HTH_XRE"/>
    <property type="match status" value="1"/>
</dbReference>
<comment type="caution">
    <text evidence="3">The sequence shown here is derived from an EMBL/GenBank/DDBJ whole genome shotgun (WGS) entry which is preliminary data.</text>
</comment>
<gene>
    <name evidence="3" type="ORF">ACEZDJ_09445</name>
</gene>
<dbReference type="PROSITE" id="PS50943">
    <property type="entry name" value="HTH_CROC1"/>
    <property type="match status" value="1"/>
</dbReference>
<keyword evidence="4" id="KW-1185">Reference proteome</keyword>
<feature type="compositionally biased region" description="Polar residues" evidence="1">
    <location>
        <begin position="157"/>
        <end position="173"/>
    </location>
</feature>
<evidence type="ECO:0000313" key="4">
    <source>
        <dbReference type="Proteomes" id="UP001592528"/>
    </source>
</evidence>
<protein>
    <submittedName>
        <fullName evidence="3">Helix-turn-helix domain-containing protein</fullName>
    </submittedName>
</protein>
<name>A0ABV6UJ84_9ACTN</name>
<feature type="domain" description="HTH cro/C1-type" evidence="2">
    <location>
        <begin position="195"/>
        <end position="239"/>
    </location>
</feature>
<feature type="region of interest" description="Disordered" evidence="1">
    <location>
        <begin position="136"/>
        <end position="177"/>
    </location>
</feature>
<dbReference type="SUPFAM" id="SSF47413">
    <property type="entry name" value="lambda repressor-like DNA-binding domains"/>
    <property type="match status" value="1"/>
</dbReference>
<dbReference type="SMART" id="SM00530">
    <property type="entry name" value="HTH_XRE"/>
    <property type="match status" value="1"/>
</dbReference>
<proteinExistence type="predicted"/>
<evidence type="ECO:0000313" key="3">
    <source>
        <dbReference type="EMBL" id="MFC1401512.1"/>
    </source>
</evidence>
<organism evidence="3 4">
    <name type="scientific">Streptacidiphilus cavernicola</name>
    <dbReference type="NCBI Taxonomy" id="3342716"/>
    <lineage>
        <taxon>Bacteria</taxon>
        <taxon>Bacillati</taxon>
        <taxon>Actinomycetota</taxon>
        <taxon>Actinomycetes</taxon>
        <taxon>Kitasatosporales</taxon>
        <taxon>Streptomycetaceae</taxon>
        <taxon>Streptacidiphilus</taxon>
    </lineage>
</organism>
<evidence type="ECO:0000259" key="2">
    <source>
        <dbReference type="PROSITE" id="PS50943"/>
    </source>
</evidence>
<sequence length="357" mass="38759">MCRSAACRKRARSRIASTPLVTGPSTPERYDRALQLFAHDFAMQVEETQRLVSRTVAGDPDLDPLALLDQLNDVQHGLTDLQAFAVQQTRSRHPNLTWKAIGGALEVSAPTASTRWSSDRTWRMLVRREARLDAKRRTESVFERRPTRSDPAACNPSADTRTADASTDHTVGTASDPVRQLSSAMSHLQRSSTSSIRALAEVVGVSPSYVSRVLSGERLPSWKLTKTLAEACQGDPDHLRPLWEAARGLRPRLLSDSAASELHAAVSGLYLAAARPAPARLCSSSAHQLTAQQVSSFLAGTIPDWPVVRGLVSALHGRPEEVRPLWEQTPAARPSPSASLQTTCDARSKNPIAEGSS</sequence>
<accession>A0ABV6UJ84</accession>
<feature type="region of interest" description="Disordered" evidence="1">
    <location>
        <begin position="324"/>
        <end position="357"/>
    </location>
</feature>
<feature type="compositionally biased region" description="Basic and acidic residues" evidence="1">
    <location>
        <begin position="136"/>
        <end position="148"/>
    </location>
</feature>
<dbReference type="Pfam" id="PF13560">
    <property type="entry name" value="HTH_31"/>
    <property type="match status" value="1"/>
</dbReference>
<dbReference type="Proteomes" id="UP001592528">
    <property type="component" value="Unassembled WGS sequence"/>
</dbReference>
<dbReference type="InterPro" id="IPR001387">
    <property type="entry name" value="Cro/C1-type_HTH"/>
</dbReference>
<evidence type="ECO:0000256" key="1">
    <source>
        <dbReference type="SAM" id="MobiDB-lite"/>
    </source>
</evidence>
<feature type="compositionally biased region" description="Polar residues" evidence="1">
    <location>
        <begin position="336"/>
        <end position="345"/>
    </location>
</feature>
<dbReference type="InterPro" id="IPR010982">
    <property type="entry name" value="Lambda_DNA-bd_dom_sf"/>
</dbReference>
<reference evidence="3 4" key="1">
    <citation type="submission" date="2024-09" db="EMBL/GenBank/DDBJ databases">
        <authorList>
            <person name="Lee S.D."/>
        </authorList>
    </citation>
    <scope>NUCLEOTIDE SEQUENCE [LARGE SCALE GENOMIC DNA]</scope>
    <source>
        <strain evidence="3 4">N1-5</strain>
    </source>
</reference>
<dbReference type="Gene3D" id="1.10.260.40">
    <property type="entry name" value="lambda repressor-like DNA-binding domains"/>
    <property type="match status" value="1"/>
</dbReference>